<gene>
    <name evidence="5" type="ORF">OPV22_005507</name>
</gene>
<evidence type="ECO:0008006" key="7">
    <source>
        <dbReference type="Google" id="ProtNLM"/>
    </source>
</evidence>
<keyword evidence="6" id="KW-1185">Reference proteome</keyword>
<protein>
    <recommendedName>
        <fullName evidence="7">Transcription termination factor MTERF8, chloroplastic</fullName>
    </recommendedName>
</protein>
<sequence length="493" mass="56215">MSFMGLCRRSVLPDISTSDFEPLFEHRRGGEMTLSALRFAPTTSPLSPRRSSSLYGAPLRLPTSHATRPRRHLCATRTAPNVSPSAFWSLQELHLDEKETEALLLQHPELELAPPESLRSRVLALQSVGIDDLSLRRTVARRPEILSAPELGPFLEFARDELKGLKPAKLERLLTTAHPMFLTGIAARVTRLMEHGVPGQKLGHLLNHVDIRKVFCERPLKDLEEMILFLKRFSWPDLVIRRPMILNLDLHDQLIPRVEFLAELGGGDEAAAAALIAKLPALLSYTVEHFESHLEFWRSVGLSDEELFKIALVYPNIFSVSKERKLRPRVEFLRQCGMDAEDIFKFLVKAPLYVSLSLKDNLSKKLTFLVKIGYKHRTRELALAVGATTRTSCENMQRVVALFFSYGLSCDDVLAMSKKHPQVLQYNHESLEKKLEFLIGYMERDVGEILVFPAFLGYKLDDRIKKRYEIKREVRGKGMSLNKLLSVSTDRFY</sequence>
<dbReference type="InterPro" id="IPR003690">
    <property type="entry name" value="MTERF"/>
</dbReference>
<feature type="region of interest" description="Disordered" evidence="4">
    <location>
        <begin position="41"/>
        <end position="61"/>
    </location>
</feature>
<organism evidence="5 6">
    <name type="scientific">Ensete ventricosum</name>
    <name type="common">Abyssinian banana</name>
    <name type="synonym">Musa ensete</name>
    <dbReference type="NCBI Taxonomy" id="4639"/>
    <lineage>
        <taxon>Eukaryota</taxon>
        <taxon>Viridiplantae</taxon>
        <taxon>Streptophyta</taxon>
        <taxon>Embryophyta</taxon>
        <taxon>Tracheophyta</taxon>
        <taxon>Spermatophyta</taxon>
        <taxon>Magnoliopsida</taxon>
        <taxon>Liliopsida</taxon>
        <taxon>Zingiberales</taxon>
        <taxon>Musaceae</taxon>
        <taxon>Ensete</taxon>
    </lineage>
</organism>
<keyword evidence="2" id="KW-0806">Transcription termination</keyword>
<feature type="compositionally biased region" description="Low complexity" evidence="4">
    <location>
        <begin position="41"/>
        <end position="54"/>
    </location>
</feature>
<dbReference type="PANTHER" id="PTHR13068:SF135">
    <property type="entry name" value="TRANSCRIPTION TERMINATION FACTOR MTERF8, CHLOROPLASTIC"/>
    <property type="match status" value="1"/>
</dbReference>
<dbReference type="PANTHER" id="PTHR13068">
    <property type="entry name" value="CGI-12 PROTEIN-RELATED"/>
    <property type="match status" value="1"/>
</dbReference>
<evidence type="ECO:0000256" key="3">
    <source>
        <dbReference type="ARBA" id="ARBA00022946"/>
    </source>
</evidence>
<evidence type="ECO:0000256" key="2">
    <source>
        <dbReference type="ARBA" id="ARBA00022472"/>
    </source>
</evidence>
<dbReference type="Gene3D" id="1.25.70.10">
    <property type="entry name" value="Transcription termination factor 3, mitochondrial"/>
    <property type="match status" value="2"/>
</dbReference>
<dbReference type="EMBL" id="JAQQAF010000002">
    <property type="protein sequence ID" value="KAJ8504621.1"/>
    <property type="molecule type" value="Genomic_DNA"/>
</dbReference>
<accession>A0AAV8RIM8</accession>
<evidence type="ECO:0000256" key="4">
    <source>
        <dbReference type="SAM" id="MobiDB-lite"/>
    </source>
</evidence>
<reference evidence="5 6" key="1">
    <citation type="submission" date="2022-12" db="EMBL/GenBank/DDBJ databases">
        <title>Chromosome-scale assembly of the Ensete ventricosum genome.</title>
        <authorList>
            <person name="Dussert Y."/>
            <person name="Stocks J."/>
            <person name="Wendawek A."/>
            <person name="Woldeyes F."/>
            <person name="Nichols R.A."/>
            <person name="Borrell J.S."/>
        </authorList>
    </citation>
    <scope>NUCLEOTIDE SEQUENCE [LARGE SCALE GENOMIC DNA]</scope>
    <source>
        <strain evidence="6">cv. Maze</strain>
        <tissue evidence="5">Seeds</tissue>
    </source>
</reference>
<proteinExistence type="inferred from homology"/>
<dbReference type="GO" id="GO:0003676">
    <property type="term" value="F:nucleic acid binding"/>
    <property type="evidence" value="ECO:0007669"/>
    <property type="project" value="InterPro"/>
</dbReference>
<comment type="caution">
    <text evidence="5">The sequence shown here is derived from an EMBL/GenBank/DDBJ whole genome shotgun (WGS) entry which is preliminary data.</text>
</comment>
<dbReference type="SMART" id="SM00733">
    <property type="entry name" value="Mterf"/>
    <property type="match status" value="8"/>
</dbReference>
<dbReference type="Proteomes" id="UP001222027">
    <property type="component" value="Unassembled WGS sequence"/>
</dbReference>
<evidence type="ECO:0000313" key="6">
    <source>
        <dbReference type="Proteomes" id="UP001222027"/>
    </source>
</evidence>
<name>A0AAV8RIM8_ENSVE</name>
<dbReference type="AlphaFoldDB" id="A0AAV8RIM8"/>
<dbReference type="InterPro" id="IPR038538">
    <property type="entry name" value="MTERF_sf"/>
</dbReference>
<keyword evidence="2" id="KW-0805">Transcription regulation</keyword>
<evidence type="ECO:0000313" key="5">
    <source>
        <dbReference type="EMBL" id="KAJ8504621.1"/>
    </source>
</evidence>
<dbReference type="GO" id="GO:0006353">
    <property type="term" value="P:DNA-templated transcription termination"/>
    <property type="evidence" value="ECO:0007669"/>
    <property type="project" value="UniProtKB-KW"/>
</dbReference>
<keyword evidence="2" id="KW-0804">Transcription</keyword>
<evidence type="ECO:0000256" key="1">
    <source>
        <dbReference type="ARBA" id="ARBA00007692"/>
    </source>
</evidence>
<keyword evidence="3" id="KW-0809">Transit peptide</keyword>
<comment type="similarity">
    <text evidence="1">Belongs to the mTERF family.</text>
</comment>
<dbReference type="Pfam" id="PF02536">
    <property type="entry name" value="mTERF"/>
    <property type="match status" value="1"/>
</dbReference>